<accession>A0A0J9CXX8</accession>
<dbReference type="Gene3D" id="2.170.130.10">
    <property type="entry name" value="TonB-dependent receptor, plug domain"/>
    <property type="match status" value="1"/>
</dbReference>
<evidence type="ECO:0000256" key="10">
    <source>
        <dbReference type="ARBA" id="ARBA00023237"/>
    </source>
</evidence>
<keyword evidence="7" id="KW-0406">Ion transport</keyword>
<evidence type="ECO:0000256" key="2">
    <source>
        <dbReference type="ARBA" id="ARBA00022448"/>
    </source>
</evidence>
<dbReference type="Pfam" id="PF00593">
    <property type="entry name" value="TonB_dep_Rec_b-barrel"/>
    <property type="match status" value="1"/>
</dbReference>
<keyword evidence="3 11" id="KW-1134">Transmembrane beta strand</keyword>
<sequence>MRKALLFVGASLISVAHTAHAQETAQNEGVTDIVVTAQRRAERLQDVPVSVTALGGDSLKSRNLNDLTQVALAAPSLQVGNDNSFAIRGVGTQAFATTIDSSVATALDDVTLGRPFLTQGLFNDVERVEVLNGPQGLLFGKNASAGLLNVVSTRPKLGSFGSETNLELNNRSTPGSDTEAWSVIARQTVNIPVGDTAALRINGTYSVEEPGTNFVGTGGVRNDLDRKQYGVRAKYLQEITPELELYVIGEYAESHGVAGIYDRTYRELGEGSVNAAPLAASGIVPGDKNFTFAGDGGYWRDLKLGGAQASLSYTADSGLVVSNIFAWKFYNFDAQLDTDFTNSNGANINYSHADYDQFSNELRVALPAGNRLTGQAGLYYFHSTIDQRSQIAGNNYLPDFLLPTFPFCVGAAAVPGAFPPTCSVSNDYFLGRDNSYRMKTDSYAAFGQLTYALTDALKLFAGGRVTRDEISIDLDQNRGAYFVTLGVPGAIAQSYGHTDFSWRTGGQFQLARDAMIYASYGRGYKGPGFNDTGATATTSLLVKPEKSNTAEIGAKTSWFNRRLVVNASLFHTKFKNYQTQSLDTQLQSFVVQNAASVISKGVELTVNANPFRGLSINGSATFLSSKFKDFAGAECYPGQTDASCATSGSFNAGGKRTPTAPKFTSSLQASYEFQTDGAVHPFIEGNWYHRTPINYLINQAPGATVPTTDLIGASAGVRIDNGMRLSIFCKNCTNEYNPNFIGLDSGDAISGIATYQQQFGFDSVRTIGANIQFRF</sequence>
<dbReference type="PANTHER" id="PTHR32552">
    <property type="entry name" value="FERRICHROME IRON RECEPTOR-RELATED"/>
    <property type="match status" value="1"/>
</dbReference>
<evidence type="ECO:0000256" key="5">
    <source>
        <dbReference type="ARBA" id="ARBA00022692"/>
    </source>
</evidence>
<feature type="signal peptide" evidence="13">
    <location>
        <begin position="1"/>
        <end position="21"/>
    </location>
</feature>
<evidence type="ECO:0000256" key="12">
    <source>
        <dbReference type="RuleBase" id="RU003357"/>
    </source>
</evidence>
<proteinExistence type="inferred from homology"/>
<keyword evidence="4" id="KW-0410">Iron transport</keyword>
<evidence type="ECO:0000256" key="4">
    <source>
        <dbReference type="ARBA" id="ARBA00022496"/>
    </source>
</evidence>
<dbReference type="GO" id="GO:0006826">
    <property type="term" value="P:iron ion transport"/>
    <property type="evidence" value="ECO:0007669"/>
    <property type="project" value="UniProtKB-KW"/>
</dbReference>
<keyword evidence="2 11" id="KW-0813">Transport</keyword>
<dbReference type="InterPro" id="IPR036942">
    <property type="entry name" value="Beta-barrel_TonB_sf"/>
</dbReference>
<evidence type="ECO:0000256" key="1">
    <source>
        <dbReference type="ARBA" id="ARBA00004571"/>
    </source>
</evidence>
<evidence type="ECO:0000256" key="13">
    <source>
        <dbReference type="SAM" id="SignalP"/>
    </source>
</evidence>
<evidence type="ECO:0000256" key="11">
    <source>
        <dbReference type="PROSITE-ProRule" id="PRU01360"/>
    </source>
</evidence>
<dbReference type="AlphaFoldDB" id="A0A0J9CXX8"/>
<keyword evidence="13" id="KW-0732">Signal</keyword>
<dbReference type="Gene3D" id="2.40.170.20">
    <property type="entry name" value="TonB-dependent receptor, beta-barrel domain"/>
    <property type="match status" value="1"/>
</dbReference>
<evidence type="ECO:0000256" key="7">
    <source>
        <dbReference type="ARBA" id="ARBA00023065"/>
    </source>
</evidence>
<evidence type="ECO:0000313" key="16">
    <source>
        <dbReference type="EMBL" id="ATP21401.1"/>
    </source>
</evidence>
<evidence type="ECO:0000313" key="17">
    <source>
        <dbReference type="Proteomes" id="UP000037029"/>
    </source>
</evidence>
<feature type="domain" description="TonB-dependent receptor plug" evidence="15">
    <location>
        <begin position="44"/>
        <end position="146"/>
    </location>
</feature>
<dbReference type="Pfam" id="PF07715">
    <property type="entry name" value="Plug"/>
    <property type="match status" value="1"/>
</dbReference>
<feature type="chain" id="PRO_5030009378" evidence="13">
    <location>
        <begin position="22"/>
        <end position="775"/>
    </location>
</feature>
<dbReference type="PROSITE" id="PS52016">
    <property type="entry name" value="TONB_DEPENDENT_REC_3"/>
    <property type="match status" value="1"/>
</dbReference>
<dbReference type="SUPFAM" id="SSF56935">
    <property type="entry name" value="Porins"/>
    <property type="match status" value="1"/>
</dbReference>
<name>A0A0J9CXX8_SPHYA</name>
<dbReference type="InterPro" id="IPR037066">
    <property type="entry name" value="Plug_dom_sf"/>
</dbReference>
<feature type="domain" description="TonB-dependent receptor-like beta-barrel" evidence="14">
    <location>
        <begin position="284"/>
        <end position="731"/>
    </location>
</feature>
<comment type="similarity">
    <text evidence="11 12">Belongs to the TonB-dependent receptor family.</text>
</comment>
<dbReference type="InterPro" id="IPR012910">
    <property type="entry name" value="Plug_dom"/>
</dbReference>
<evidence type="ECO:0000256" key="3">
    <source>
        <dbReference type="ARBA" id="ARBA00022452"/>
    </source>
</evidence>
<keyword evidence="8 12" id="KW-0798">TonB box</keyword>
<dbReference type="RefSeq" id="WP_048938561.1">
    <property type="nucleotide sequence ID" value="NZ_CP020925.1"/>
</dbReference>
<evidence type="ECO:0000256" key="6">
    <source>
        <dbReference type="ARBA" id="ARBA00023004"/>
    </source>
</evidence>
<comment type="subcellular location">
    <subcellularLocation>
        <location evidence="1 11">Cell outer membrane</location>
        <topology evidence="1 11">Multi-pass membrane protein</topology>
    </subcellularLocation>
</comment>
<gene>
    <name evidence="16" type="ORF">BV87_05125</name>
</gene>
<dbReference type="PANTHER" id="PTHR32552:SF81">
    <property type="entry name" value="TONB-DEPENDENT OUTER MEMBRANE RECEPTOR"/>
    <property type="match status" value="1"/>
</dbReference>
<evidence type="ECO:0000256" key="9">
    <source>
        <dbReference type="ARBA" id="ARBA00023136"/>
    </source>
</evidence>
<evidence type="ECO:0000256" key="8">
    <source>
        <dbReference type="ARBA" id="ARBA00023077"/>
    </source>
</evidence>
<keyword evidence="6" id="KW-0408">Iron</keyword>
<keyword evidence="10 11" id="KW-0998">Cell outer membrane</keyword>
<evidence type="ECO:0000259" key="15">
    <source>
        <dbReference type="Pfam" id="PF07715"/>
    </source>
</evidence>
<protein>
    <submittedName>
        <fullName evidence="16">TonB-dependent receptor</fullName>
    </submittedName>
</protein>
<dbReference type="InterPro" id="IPR039426">
    <property type="entry name" value="TonB-dep_rcpt-like"/>
</dbReference>
<keyword evidence="16" id="KW-0675">Receptor</keyword>
<dbReference type="GO" id="GO:0009279">
    <property type="term" value="C:cell outer membrane"/>
    <property type="evidence" value="ECO:0007669"/>
    <property type="project" value="UniProtKB-SubCell"/>
</dbReference>
<reference evidence="16 17" key="1">
    <citation type="submission" date="2017-04" db="EMBL/GenBank/DDBJ databases">
        <title>Characterization, genome and methylation analysis of a phthalic acid esters degrading strain Sphingobium yanoikuyae SHJ.</title>
        <authorList>
            <person name="Feng L."/>
        </authorList>
    </citation>
    <scope>NUCLEOTIDE SEQUENCE [LARGE SCALE GENOMIC DNA]</scope>
    <source>
        <strain evidence="16 17">SHJ</strain>
    </source>
</reference>
<dbReference type="Proteomes" id="UP000037029">
    <property type="component" value="Chromosome"/>
</dbReference>
<dbReference type="InterPro" id="IPR000531">
    <property type="entry name" value="Beta-barrel_TonB"/>
</dbReference>
<keyword evidence="9 11" id="KW-0472">Membrane</keyword>
<evidence type="ECO:0000259" key="14">
    <source>
        <dbReference type="Pfam" id="PF00593"/>
    </source>
</evidence>
<keyword evidence="5 11" id="KW-0812">Transmembrane</keyword>
<organism evidence="16 17">
    <name type="scientific">Sphingobium yanoikuyae</name>
    <name type="common">Sphingomonas yanoikuyae</name>
    <dbReference type="NCBI Taxonomy" id="13690"/>
    <lineage>
        <taxon>Bacteria</taxon>
        <taxon>Pseudomonadati</taxon>
        <taxon>Pseudomonadota</taxon>
        <taxon>Alphaproteobacteria</taxon>
        <taxon>Sphingomonadales</taxon>
        <taxon>Sphingomonadaceae</taxon>
        <taxon>Sphingobium</taxon>
    </lineage>
</organism>
<dbReference type="EMBL" id="CP020925">
    <property type="protein sequence ID" value="ATP21401.1"/>
    <property type="molecule type" value="Genomic_DNA"/>
</dbReference>